<dbReference type="EMBL" id="CM042010">
    <property type="protein sequence ID" value="KAI3782316.1"/>
    <property type="molecule type" value="Genomic_DNA"/>
</dbReference>
<protein>
    <submittedName>
        <fullName evidence="1">Uncharacterized protein</fullName>
    </submittedName>
</protein>
<comment type="caution">
    <text evidence="1">The sequence shown here is derived from an EMBL/GenBank/DDBJ whole genome shotgun (WGS) entry which is preliminary data.</text>
</comment>
<reference evidence="1 2" key="2">
    <citation type="journal article" date="2022" name="Mol. Ecol. Resour.">
        <title>The genomes of chicory, endive, great burdock and yacon provide insights into Asteraceae paleo-polyploidization history and plant inulin production.</title>
        <authorList>
            <person name="Fan W."/>
            <person name="Wang S."/>
            <person name="Wang H."/>
            <person name="Wang A."/>
            <person name="Jiang F."/>
            <person name="Liu H."/>
            <person name="Zhao H."/>
            <person name="Xu D."/>
            <person name="Zhang Y."/>
        </authorList>
    </citation>
    <scope>NUCLEOTIDE SEQUENCE [LARGE SCALE GENOMIC DNA]</scope>
    <source>
        <strain evidence="2">cv. Punajuju</strain>
        <tissue evidence="1">Leaves</tissue>
    </source>
</reference>
<accession>A0ACB9GGH3</accession>
<organism evidence="1 2">
    <name type="scientific">Cichorium intybus</name>
    <name type="common">Chicory</name>
    <dbReference type="NCBI Taxonomy" id="13427"/>
    <lineage>
        <taxon>Eukaryota</taxon>
        <taxon>Viridiplantae</taxon>
        <taxon>Streptophyta</taxon>
        <taxon>Embryophyta</taxon>
        <taxon>Tracheophyta</taxon>
        <taxon>Spermatophyta</taxon>
        <taxon>Magnoliopsida</taxon>
        <taxon>eudicotyledons</taxon>
        <taxon>Gunneridae</taxon>
        <taxon>Pentapetalae</taxon>
        <taxon>asterids</taxon>
        <taxon>campanulids</taxon>
        <taxon>Asterales</taxon>
        <taxon>Asteraceae</taxon>
        <taxon>Cichorioideae</taxon>
        <taxon>Cichorieae</taxon>
        <taxon>Cichoriinae</taxon>
        <taxon>Cichorium</taxon>
    </lineage>
</organism>
<gene>
    <name evidence="1" type="ORF">L2E82_12358</name>
</gene>
<sequence>MEEVRVRTKDLALMAADDRQGSYQVWSSDSDDDEVRKPSHSAFMAYDVDKSFLQDTSEKLNEEKWMQTEATAGLGFVTSEGLEITAADTPKTWDEDSSDDDEEVCLMANDNRLTIPEQVSKLLSSFKIPTSQSASIISEITRDCSVMHKLLIDAKNREILSEQELLSLRGRVENLKLALEKSNLRISLLEENREKILNNHDVILRQRNIFCETAKRLYAHITRIYHSADVCNIQHRQLLPFIEFKLKEVDSISYECESIVSGSEVTNPSYKHGLISVEKHLTADKLLKILPQEIPILNKAVPRIETEEKEIANNLSDEGSESDSDMEEIDCSSLILLKSSSISESTSEDISQMSSVDKGKTKMNCESKTLETKEISKFKLQITDESVSYDQYLKDNSKRLVHLACIYPKVSYFKNSIFLKPGGLSLIDNELQKLLEKDNSTVTNEGFFSSSKMVENEINEKMEVKVNIRKQELYGHNVYNRLCFEKEKVPDNLSHLLNLKNDDHIYINRNYKQIQVVEKPTVPKMDVLELKESCESVPFSLNLENEISKSEVSYFKTLTQKPQILIRQQVLQKPKSAVVISKPTQKPTVENSKTKQTLNIVKRKTSFRNLKQNEAIASTSGTKPVCSKISEVKNQNEKPYFTPTKPNFPNPKFQKPTKRTFSKGNNLIDTFHKWLDNKLEMFKDKNLSLNDFKLAYEEYLCTSTLCSSISTKSKTEKPKQNWKRNDLKENLTAKTKTSKSSNSSKSKYSIQKWVPKSVISSVTSDSSFLATNSLESCSNTLESCSSHEASENLINLNANEISEEAVEKWIQESFAYPEDPRLIGYQLLLD</sequence>
<reference evidence="2" key="1">
    <citation type="journal article" date="2022" name="Mol. Ecol. Resour.">
        <title>The genomes of chicory, endive, great burdock and yacon provide insights into Asteraceae palaeo-polyploidization history and plant inulin production.</title>
        <authorList>
            <person name="Fan W."/>
            <person name="Wang S."/>
            <person name="Wang H."/>
            <person name="Wang A."/>
            <person name="Jiang F."/>
            <person name="Liu H."/>
            <person name="Zhao H."/>
            <person name="Xu D."/>
            <person name="Zhang Y."/>
        </authorList>
    </citation>
    <scope>NUCLEOTIDE SEQUENCE [LARGE SCALE GENOMIC DNA]</scope>
    <source>
        <strain evidence="2">cv. Punajuju</strain>
    </source>
</reference>
<evidence type="ECO:0000313" key="2">
    <source>
        <dbReference type="Proteomes" id="UP001055811"/>
    </source>
</evidence>
<evidence type="ECO:0000313" key="1">
    <source>
        <dbReference type="EMBL" id="KAI3782316.1"/>
    </source>
</evidence>
<dbReference type="Proteomes" id="UP001055811">
    <property type="component" value="Linkage Group LG02"/>
</dbReference>
<keyword evidence="2" id="KW-1185">Reference proteome</keyword>
<name>A0ACB9GGH3_CICIN</name>
<proteinExistence type="predicted"/>